<evidence type="ECO:0000256" key="13">
    <source>
        <dbReference type="ARBA" id="ARBA00022777"/>
    </source>
</evidence>
<dbReference type="InterPro" id="IPR011009">
    <property type="entry name" value="Kinase-like_dom_sf"/>
</dbReference>
<comment type="catalytic activity">
    <reaction evidence="20">
        <text>L-seryl-[protein] + ATP = O-phospho-L-seryl-[protein] + ADP + H(+)</text>
        <dbReference type="Rhea" id="RHEA:17989"/>
        <dbReference type="Rhea" id="RHEA-COMP:9863"/>
        <dbReference type="Rhea" id="RHEA-COMP:11604"/>
        <dbReference type="ChEBI" id="CHEBI:15378"/>
        <dbReference type="ChEBI" id="CHEBI:29999"/>
        <dbReference type="ChEBI" id="CHEBI:30616"/>
        <dbReference type="ChEBI" id="CHEBI:83421"/>
        <dbReference type="ChEBI" id="CHEBI:456216"/>
        <dbReference type="EC" id="2.7.11.1"/>
    </reaction>
</comment>
<evidence type="ECO:0000256" key="19">
    <source>
        <dbReference type="ARBA" id="ARBA00047899"/>
    </source>
</evidence>
<keyword evidence="12 21" id="KW-0547">Nucleotide-binding</keyword>
<dbReference type="Gene3D" id="3.30.200.20">
    <property type="entry name" value="Phosphorylase Kinase, domain 1"/>
    <property type="match status" value="1"/>
</dbReference>
<dbReference type="PROSITE" id="PS00107">
    <property type="entry name" value="PROTEIN_KINASE_ATP"/>
    <property type="match status" value="1"/>
</dbReference>
<keyword evidence="8 25" id="KW-0808">Transferase</keyword>
<feature type="signal peptide" evidence="23">
    <location>
        <begin position="1"/>
        <end position="21"/>
    </location>
</feature>
<protein>
    <recommendedName>
        <fullName evidence="3">non-specific serine/threonine protein kinase</fullName>
        <ecNumber evidence="3">2.7.11.1</ecNumber>
    </recommendedName>
</protein>
<evidence type="ECO:0000256" key="7">
    <source>
        <dbReference type="ARBA" id="ARBA00022614"/>
    </source>
</evidence>
<name>A0A2I0A0Z4_9ASPA</name>
<dbReference type="InterPro" id="IPR008271">
    <property type="entry name" value="Ser/Thr_kinase_AS"/>
</dbReference>
<keyword evidence="26" id="KW-1185">Reference proteome</keyword>
<comment type="subcellular location">
    <subcellularLocation>
        <location evidence="1">Cell membrane</location>
        <topology evidence="1">Single-pass membrane protein</topology>
    </subcellularLocation>
</comment>
<dbReference type="GO" id="GO:0009791">
    <property type="term" value="P:post-embryonic development"/>
    <property type="evidence" value="ECO:0007669"/>
    <property type="project" value="UniProtKB-ARBA"/>
</dbReference>
<keyword evidence="9 22" id="KW-0812">Transmembrane</keyword>
<dbReference type="EMBL" id="KZ452040">
    <property type="protein sequence ID" value="PKA49209.1"/>
    <property type="molecule type" value="Genomic_DNA"/>
</dbReference>
<dbReference type="GO" id="GO:0106310">
    <property type="term" value="F:protein serine kinase activity"/>
    <property type="evidence" value="ECO:0007669"/>
    <property type="project" value="RHEA"/>
</dbReference>
<evidence type="ECO:0000313" key="25">
    <source>
        <dbReference type="EMBL" id="PKA49209.1"/>
    </source>
</evidence>
<evidence type="ECO:0000313" key="26">
    <source>
        <dbReference type="Proteomes" id="UP000236161"/>
    </source>
</evidence>
<keyword evidence="16 22" id="KW-0472">Membrane</keyword>
<dbReference type="SMART" id="SM00369">
    <property type="entry name" value="LRR_TYP"/>
    <property type="match status" value="8"/>
</dbReference>
<comment type="similarity">
    <text evidence="2">Belongs to the protein kinase superfamily. Ser/Thr protein kinase family.</text>
</comment>
<reference evidence="25 26" key="1">
    <citation type="journal article" date="2017" name="Nature">
        <title>The Apostasia genome and the evolution of orchids.</title>
        <authorList>
            <person name="Zhang G.Q."/>
            <person name="Liu K.W."/>
            <person name="Li Z."/>
            <person name="Lohaus R."/>
            <person name="Hsiao Y.Y."/>
            <person name="Niu S.C."/>
            <person name="Wang J.Y."/>
            <person name="Lin Y.C."/>
            <person name="Xu Q."/>
            <person name="Chen L.J."/>
            <person name="Yoshida K."/>
            <person name="Fujiwara S."/>
            <person name="Wang Z.W."/>
            <person name="Zhang Y.Q."/>
            <person name="Mitsuda N."/>
            <person name="Wang M."/>
            <person name="Liu G.H."/>
            <person name="Pecoraro L."/>
            <person name="Huang H.X."/>
            <person name="Xiao X.J."/>
            <person name="Lin M."/>
            <person name="Wu X.Y."/>
            <person name="Wu W.L."/>
            <person name="Chen Y.Y."/>
            <person name="Chang S.B."/>
            <person name="Sakamoto S."/>
            <person name="Ohme-Takagi M."/>
            <person name="Yagi M."/>
            <person name="Zeng S.J."/>
            <person name="Shen C.Y."/>
            <person name="Yeh C.M."/>
            <person name="Luo Y.B."/>
            <person name="Tsai W.C."/>
            <person name="Van de Peer Y."/>
            <person name="Liu Z.J."/>
        </authorList>
    </citation>
    <scope>NUCLEOTIDE SEQUENCE [LARGE SCALE GENOMIC DNA]</scope>
    <source>
        <strain evidence="26">cv. Shenzhen</strain>
        <tissue evidence="25">Stem</tissue>
    </source>
</reference>
<dbReference type="InterPro" id="IPR003591">
    <property type="entry name" value="Leu-rich_rpt_typical-subtyp"/>
</dbReference>
<keyword evidence="7" id="KW-0433">Leucine-rich repeat</keyword>
<dbReference type="FunFam" id="3.80.10.10:FF:000363">
    <property type="entry name" value="Leucine-rich repeat family protein"/>
    <property type="match status" value="1"/>
</dbReference>
<evidence type="ECO:0000256" key="15">
    <source>
        <dbReference type="ARBA" id="ARBA00022989"/>
    </source>
</evidence>
<keyword evidence="4" id="KW-1003">Cell membrane</keyword>
<keyword evidence="13 25" id="KW-0418">Kinase</keyword>
<evidence type="ECO:0000256" key="18">
    <source>
        <dbReference type="ARBA" id="ARBA00023180"/>
    </source>
</evidence>
<feature type="chain" id="PRO_5014130557" description="non-specific serine/threonine protein kinase" evidence="23">
    <location>
        <begin position="22"/>
        <end position="992"/>
    </location>
</feature>
<dbReference type="InterPro" id="IPR000719">
    <property type="entry name" value="Prot_kinase_dom"/>
</dbReference>
<dbReference type="Pfam" id="PF00069">
    <property type="entry name" value="Pkinase"/>
    <property type="match status" value="1"/>
</dbReference>
<evidence type="ECO:0000256" key="6">
    <source>
        <dbReference type="ARBA" id="ARBA00022553"/>
    </source>
</evidence>
<dbReference type="PANTHER" id="PTHR48053:SF151">
    <property type="entry name" value="OS02G0216000 PROTEIN"/>
    <property type="match status" value="1"/>
</dbReference>
<keyword evidence="5" id="KW-0723">Serine/threonine-protein kinase</keyword>
<dbReference type="SUPFAM" id="SSF56112">
    <property type="entry name" value="Protein kinase-like (PK-like)"/>
    <property type="match status" value="1"/>
</dbReference>
<dbReference type="InterPro" id="IPR017441">
    <property type="entry name" value="Protein_kinase_ATP_BS"/>
</dbReference>
<evidence type="ECO:0000256" key="10">
    <source>
        <dbReference type="ARBA" id="ARBA00022729"/>
    </source>
</evidence>
<dbReference type="InterPro" id="IPR013210">
    <property type="entry name" value="LRR_N_plant-typ"/>
</dbReference>
<evidence type="ECO:0000256" key="23">
    <source>
        <dbReference type="SAM" id="SignalP"/>
    </source>
</evidence>
<feature type="binding site" evidence="21">
    <location>
        <position position="690"/>
    </location>
    <ligand>
        <name>ATP</name>
        <dbReference type="ChEBI" id="CHEBI:30616"/>
    </ligand>
</feature>
<keyword evidence="15 22" id="KW-1133">Transmembrane helix</keyword>
<dbReference type="SUPFAM" id="SSF52058">
    <property type="entry name" value="L domain-like"/>
    <property type="match status" value="2"/>
</dbReference>
<organism evidence="25 26">
    <name type="scientific">Apostasia shenzhenica</name>
    <dbReference type="NCBI Taxonomy" id="1088818"/>
    <lineage>
        <taxon>Eukaryota</taxon>
        <taxon>Viridiplantae</taxon>
        <taxon>Streptophyta</taxon>
        <taxon>Embryophyta</taxon>
        <taxon>Tracheophyta</taxon>
        <taxon>Spermatophyta</taxon>
        <taxon>Magnoliopsida</taxon>
        <taxon>Liliopsida</taxon>
        <taxon>Asparagales</taxon>
        <taxon>Orchidaceae</taxon>
        <taxon>Apostasioideae</taxon>
        <taxon>Apostasia</taxon>
    </lineage>
</organism>
<keyword evidence="6" id="KW-0597">Phosphoprotein</keyword>
<dbReference type="GO" id="GO:0004674">
    <property type="term" value="F:protein serine/threonine kinase activity"/>
    <property type="evidence" value="ECO:0007669"/>
    <property type="project" value="UniProtKB-KW"/>
</dbReference>
<dbReference type="EC" id="2.7.11.1" evidence="3"/>
<dbReference type="Gene3D" id="1.10.510.10">
    <property type="entry name" value="Transferase(Phosphotransferase) domain 1"/>
    <property type="match status" value="1"/>
</dbReference>
<dbReference type="InterPro" id="IPR032675">
    <property type="entry name" value="LRR_dom_sf"/>
</dbReference>
<evidence type="ECO:0000256" key="22">
    <source>
        <dbReference type="SAM" id="Phobius"/>
    </source>
</evidence>
<evidence type="ECO:0000256" key="9">
    <source>
        <dbReference type="ARBA" id="ARBA00022692"/>
    </source>
</evidence>
<keyword evidence="14 21" id="KW-0067">ATP-binding</keyword>
<comment type="catalytic activity">
    <reaction evidence="19">
        <text>L-threonyl-[protein] + ATP = O-phospho-L-threonyl-[protein] + ADP + H(+)</text>
        <dbReference type="Rhea" id="RHEA:46608"/>
        <dbReference type="Rhea" id="RHEA-COMP:11060"/>
        <dbReference type="Rhea" id="RHEA-COMP:11605"/>
        <dbReference type="ChEBI" id="CHEBI:15378"/>
        <dbReference type="ChEBI" id="CHEBI:30013"/>
        <dbReference type="ChEBI" id="CHEBI:30616"/>
        <dbReference type="ChEBI" id="CHEBI:61977"/>
        <dbReference type="ChEBI" id="CHEBI:456216"/>
        <dbReference type="EC" id="2.7.11.1"/>
    </reaction>
</comment>
<dbReference type="PROSITE" id="PS00108">
    <property type="entry name" value="PROTEIN_KINASE_ST"/>
    <property type="match status" value="1"/>
</dbReference>
<dbReference type="PROSITE" id="PS51450">
    <property type="entry name" value="LRR"/>
    <property type="match status" value="2"/>
</dbReference>
<evidence type="ECO:0000256" key="16">
    <source>
        <dbReference type="ARBA" id="ARBA00023136"/>
    </source>
</evidence>
<evidence type="ECO:0000256" key="1">
    <source>
        <dbReference type="ARBA" id="ARBA00004162"/>
    </source>
</evidence>
<dbReference type="PRINTS" id="PR00019">
    <property type="entry name" value="LEURICHRPT"/>
</dbReference>
<dbReference type="FunFam" id="1.10.510.10:FF:000358">
    <property type="entry name" value="Putative leucine-rich repeat receptor-like serine/threonine-protein kinase"/>
    <property type="match status" value="1"/>
</dbReference>
<dbReference type="GO" id="GO:0005524">
    <property type="term" value="F:ATP binding"/>
    <property type="evidence" value="ECO:0007669"/>
    <property type="project" value="UniProtKB-UniRule"/>
</dbReference>
<keyword evidence="18" id="KW-0325">Glycoprotein</keyword>
<evidence type="ECO:0000256" key="21">
    <source>
        <dbReference type="PROSITE-ProRule" id="PRU10141"/>
    </source>
</evidence>
<dbReference type="STRING" id="1088818.A0A2I0A0Z4"/>
<dbReference type="SMART" id="SM00220">
    <property type="entry name" value="S_TKc"/>
    <property type="match status" value="1"/>
</dbReference>
<evidence type="ECO:0000256" key="5">
    <source>
        <dbReference type="ARBA" id="ARBA00022527"/>
    </source>
</evidence>
<dbReference type="PROSITE" id="PS50011">
    <property type="entry name" value="PROTEIN_KINASE_DOM"/>
    <property type="match status" value="1"/>
</dbReference>
<keyword evidence="17 25" id="KW-0675">Receptor</keyword>
<evidence type="ECO:0000256" key="11">
    <source>
        <dbReference type="ARBA" id="ARBA00022737"/>
    </source>
</evidence>
<evidence type="ECO:0000256" key="2">
    <source>
        <dbReference type="ARBA" id="ARBA00008684"/>
    </source>
</evidence>
<gene>
    <name evidence="25" type="ORF">AXF42_Ash010894</name>
</gene>
<dbReference type="InterPro" id="IPR051716">
    <property type="entry name" value="Plant_RL_S/T_kinase"/>
</dbReference>
<feature type="domain" description="Protein kinase" evidence="24">
    <location>
        <begin position="662"/>
        <end position="975"/>
    </location>
</feature>
<dbReference type="Pfam" id="PF08263">
    <property type="entry name" value="LRRNT_2"/>
    <property type="match status" value="1"/>
</dbReference>
<dbReference type="Gene3D" id="3.80.10.10">
    <property type="entry name" value="Ribonuclease Inhibitor"/>
    <property type="match status" value="3"/>
</dbReference>
<evidence type="ECO:0000256" key="4">
    <source>
        <dbReference type="ARBA" id="ARBA00022475"/>
    </source>
</evidence>
<evidence type="ECO:0000256" key="17">
    <source>
        <dbReference type="ARBA" id="ARBA00023170"/>
    </source>
</evidence>
<dbReference type="Pfam" id="PF00560">
    <property type="entry name" value="LRR_1"/>
    <property type="match status" value="5"/>
</dbReference>
<keyword evidence="11" id="KW-0677">Repeat</keyword>
<feature type="transmembrane region" description="Helical" evidence="22">
    <location>
        <begin position="588"/>
        <end position="613"/>
    </location>
</feature>
<evidence type="ECO:0000256" key="3">
    <source>
        <dbReference type="ARBA" id="ARBA00012513"/>
    </source>
</evidence>
<dbReference type="Pfam" id="PF13855">
    <property type="entry name" value="LRR_8"/>
    <property type="match status" value="3"/>
</dbReference>
<sequence length="992" mass="106918">MAAVHLLSILLLLSIGLPASAADGDRPALLSFLLGIRSLSQRSLLHWTSPDICNWTGVSCHRTLPQRVLQLDLSCRGLIGSISPAIVGLSFLQVLDLSNNLFSGEIPPELGFLTGLKELTLSSNLLSGTIPPQLSFLAELVYLDLSGNQLAGHIPDALFCNSSNLQYVDLSNNSLAGEIPIHPDSRLNELRFLFLWSNVLEGPIPPSISNSSKLEGIDLKSNYLSGRLPVNLFGKLPSLQFLYLSYNYLSAAGNLDAFLRSLSNCSRMRELELAGNDLVGEIPPSVGLLSVNFLQIHFEENRLTGQIPANISNLVNLTYLNLSNNALNGSIPPDISRLQRLERLYLSNNKLAGDIPQSFGEMPHLGLLDISGNILSGTIPNSFAELRQLRQLLLHGNRLSGNIPHSLGFCNKLEVLDLSHNQLSGSIPAEVASLRSLKFYLNLSSNHLSGPLPPELSKMDMILAMDLSSNHLSGDIPPQLGSCAALEYLNLSSNSLHGQLPGAIGALSSLKVLDLSSNQLAGSLPVSLQASSTLQQLNLSVNNLSGVIPDNGVFASLSGSSFAGNPLLCGHIAGVPSCSKPKRDRRRAVVPILLFAVIGTPCLVFFAVGYPIIRRKRSGRLKFQLPIFHRVVIEHSDEAGNLCSSDYPRISYRQLVEATGGFSDEAVIGSGRFGRVYRGDLRNGTQIAVKILDLNAGGAGEASGSFKRECEVLRRTRHRNLIKIITACSRPDFKALVLPLMPNGNLEQWLYRAKQSPELQLRGMSLETMVRVGSDVAEGMAYLHHYSPVRVVHCDLKPSNVLLDGDMTAVVSDFGIARLVKRGGNDGGCGGGGAGDVGSLASCISTAGLLHGSVGYIAPEYGLGGHPSIHGDVYSFGVLLLEMITGKRPTDVVFHEGLTLQEWVRSHYPDSLHAVVPQDLTLSTLKTLADSDPFSFRKMNVFVITELVELGLSCSQHSPSLRPSMADVAHEMAVLKQELSRLSAQEASSFKA</sequence>
<evidence type="ECO:0000256" key="20">
    <source>
        <dbReference type="ARBA" id="ARBA00048679"/>
    </source>
</evidence>
<dbReference type="GO" id="GO:0005886">
    <property type="term" value="C:plasma membrane"/>
    <property type="evidence" value="ECO:0007669"/>
    <property type="project" value="UniProtKB-SubCell"/>
</dbReference>
<dbReference type="FunFam" id="3.30.200.20:FF:000543">
    <property type="entry name" value="Putative leucine-rich repeat receptor-like serine/threonine-protein kinase"/>
    <property type="match status" value="1"/>
</dbReference>
<evidence type="ECO:0000256" key="14">
    <source>
        <dbReference type="ARBA" id="ARBA00022840"/>
    </source>
</evidence>
<proteinExistence type="inferred from homology"/>
<dbReference type="AlphaFoldDB" id="A0A2I0A0Z4"/>
<dbReference type="Proteomes" id="UP000236161">
    <property type="component" value="Unassembled WGS sequence"/>
</dbReference>
<dbReference type="InterPro" id="IPR001611">
    <property type="entry name" value="Leu-rich_rpt"/>
</dbReference>
<evidence type="ECO:0000256" key="12">
    <source>
        <dbReference type="ARBA" id="ARBA00022741"/>
    </source>
</evidence>
<evidence type="ECO:0000256" key="8">
    <source>
        <dbReference type="ARBA" id="ARBA00022679"/>
    </source>
</evidence>
<dbReference type="PANTHER" id="PTHR48053">
    <property type="entry name" value="LEUCINE RICH REPEAT FAMILY PROTEIN, EXPRESSED"/>
    <property type="match status" value="1"/>
</dbReference>
<evidence type="ECO:0000259" key="24">
    <source>
        <dbReference type="PROSITE" id="PS50011"/>
    </source>
</evidence>
<dbReference type="OrthoDB" id="4062651at2759"/>
<keyword evidence="10 23" id="KW-0732">Signal</keyword>
<dbReference type="FunFam" id="3.80.10.10:FF:000233">
    <property type="entry name" value="Leucine-rich repeat receptor-like protein kinase TDR"/>
    <property type="match status" value="1"/>
</dbReference>
<accession>A0A2I0A0Z4</accession>